<dbReference type="AlphaFoldDB" id="A0A8S4Q650"/>
<evidence type="ECO:0000313" key="2">
    <source>
        <dbReference type="EMBL" id="CAH1801430.1"/>
    </source>
</evidence>
<comment type="caution">
    <text evidence="2">The sequence shown here is derived from an EMBL/GenBank/DDBJ whole genome shotgun (WGS) entry which is preliminary data.</text>
</comment>
<reference evidence="2" key="1">
    <citation type="submission" date="2022-03" db="EMBL/GenBank/DDBJ databases">
        <authorList>
            <person name="Martin C."/>
        </authorList>
    </citation>
    <scope>NUCLEOTIDE SEQUENCE</scope>
</reference>
<keyword evidence="1" id="KW-1133">Transmembrane helix</keyword>
<dbReference type="EMBL" id="CAIIXF020000012">
    <property type="protein sequence ID" value="CAH1801430.1"/>
    <property type="molecule type" value="Genomic_DNA"/>
</dbReference>
<protein>
    <submittedName>
        <fullName evidence="2">Uncharacterized protein</fullName>
    </submittedName>
</protein>
<keyword evidence="3" id="KW-1185">Reference proteome</keyword>
<gene>
    <name evidence="2" type="ORF">OFUS_LOCUS25220</name>
</gene>
<sequence>MSARQEHDGAHDAVGYLLPDNVRYATIDEARIGQRHDIPDPNVKAREKLRALKVAVICAIGFAVLSGAANVVLVTMLQKDSQCESCPTSPDIQRKTVRECLDAINMTSRNALEKRTAENIETCFEENNHFDDIGRNVTKMTSLMFTDNTCPSGDFLLVRSNDDINGKGSQVRPSCKKIVLGILTKQMLQSPEHCFYLACKVKANVVYYDQNMECAAYKCGTNSNGLDWAYTWTDEFASYSGKTYARPQTYNQQCHNAYFMQRTWTNNGRATCFRISDTFVESLSKCVEKACMDKANTLNFVSHRSSGYSCETQHCQWNVTTNDYVFNVRPHEDVHSNSVVYSLSHITRPIKNLLQTEPVEFPMQIPGQCGAPGHFNGHKSTDREISNFFSESGSNTFIHVNNDDTFLAYKCRPNHEGTYWKFYDDNCYSDRTFSKWWIVPYPGTPNCKSDMFTLRRMRASCQKSNCNPRSFEKVSTARDLRQCMLYACEKGYNVINYFSNATSNVCELRNCYRYKGGDYDFQYEATDDTHGYDVYALQPDSNIYNSRGSKSLYAKYTISYNFRLDKT</sequence>
<feature type="transmembrane region" description="Helical" evidence="1">
    <location>
        <begin position="54"/>
        <end position="77"/>
    </location>
</feature>
<proteinExistence type="predicted"/>
<keyword evidence="1" id="KW-0812">Transmembrane</keyword>
<evidence type="ECO:0000313" key="3">
    <source>
        <dbReference type="Proteomes" id="UP000749559"/>
    </source>
</evidence>
<organism evidence="2 3">
    <name type="scientific">Owenia fusiformis</name>
    <name type="common">Polychaete worm</name>
    <dbReference type="NCBI Taxonomy" id="6347"/>
    <lineage>
        <taxon>Eukaryota</taxon>
        <taxon>Metazoa</taxon>
        <taxon>Spiralia</taxon>
        <taxon>Lophotrochozoa</taxon>
        <taxon>Annelida</taxon>
        <taxon>Polychaeta</taxon>
        <taxon>Sedentaria</taxon>
        <taxon>Canalipalpata</taxon>
        <taxon>Sabellida</taxon>
        <taxon>Oweniida</taxon>
        <taxon>Oweniidae</taxon>
        <taxon>Owenia</taxon>
    </lineage>
</organism>
<keyword evidence="1" id="KW-0472">Membrane</keyword>
<dbReference type="Proteomes" id="UP000749559">
    <property type="component" value="Unassembled WGS sequence"/>
</dbReference>
<accession>A0A8S4Q650</accession>
<evidence type="ECO:0000256" key="1">
    <source>
        <dbReference type="SAM" id="Phobius"/>
    </source>
</evidence>
<name>A0A8S4Q650_OWEFU</name>